<feature type="region of interest" description="Disordered" evidence="2">
    <location>
        <begin position="1"/>
        <end position="135"/>
    </location>
</feature>
<feature type="coiled-coil region" evidence="1">
    <location>
        <begin position="695"/>
        <end position="722"/>
    </location>
</feature>
<reference evidence="4" key="1">
    <citation type="submission" date="2022-11" db="UniProtKB">
        <authorList>
            <consortium name="WormBaseParasite"/>
        </authorList>
    </citation>
    <scope>IDENTIFICATION</scope>
</reference>
<proteinExistence type="predicted"/>
<evidence type="ECO:0000256" key="2">
    <source>
        <dbReference type="SAM" id="MobiDB-lite"/>
    </source>
</evidence>
<feature type="coiled-coil region" evidence="1">
    <location>
        <begin position="184"/>
        <end position="211"/>
    </location>
</feature>
<feature type="coiled-coil region" evidence="1">
    <location>
        <begin position="561"/>
        <end position="598"/>
    </location>
</feature>
<feature type="compositionally biased region" description="Acidic residues" evidence="2">
    <location>
        <begin position="76"/>
        <end position="94"/>
    </location>
</feature>
<protein>
    <submittedName>
        <fullName evidence="4">Uncharacterized protein</fullName>
    </submittedName>
</protein>
<dbReference type="Proteomes" id="UP000887578">
    <property type="component" value="Unplaced"/>
</dbReference>
<name>A0A914Q290_9BILA</name>
<dbReference type="PANTHER" id="PTHR31424:SF3">
    <property type="entry name" value="RING-TYPE DOMAIN-CONTAINING PROTEIN"/>
    <property type="match status" value="1"/>
</dbReference>
<dbReference type="PANTHER" id="PTHR31424">
    <property type="entry name" value="PROTEIN CBG23806"/>
    <property type="match status" value="1"/>
</dbReference>
<keyword evidence="1" id="KW-0175">Coiled coil</keyword>
<evidence type="ECO:0000313" key="3">
    <source>
        <dbReference type="Proteomes" id="UP000887578"/>
    </source>
</evidence>
<dbReference type="WBParaSite" id="PDA_v2.g2124.t1">
    <property type="protein sequence ID" value="PDA_v2.g2124.t1"/>
    <property type="gene ID" value="PDA_v2.g2124"/>
</dbReference>
<sequence length="963" mass="109842">MPPKKILASRRKSIENARSQKRTSEATAEATEEESGEPPTKSKRHSTTAKRQRIESTRSHRRNSDDTLDATHDKENEESDDGLEATQEEEDEELPSQSKRHSDATAKRNENMKTKKEKMQELSSRLAEARKKKHELTVQEQAEEVIAALQRAHDVEDEIANENDRQFDIFNSAMAEGGIVDPELEQLRKENEELRERQRILTNEKKAMKKKMGAMVERHKRTNTNMQKQLQRRQVSNVRQAKKPFTELQSRTSRLEAVTKFITLLAGIFTCYTSKDFWAITRKAWPDTYDTNIVLSPPETWQFMCFINVSFTKIEGSIFSLIKKAAHTTVTMVYMIAVNSVPVALRCAQVKSLREVIKQRVEAQIKSGRFPKNLKVLQLCIGFDKGGTSTKMGLMMGSIRRRNGPRGMSLLALYEGNETPEELTAAFGSIIEECKNIKMIQIGDRKIYVRFRFTGDLKCLKACLGLKSGNAKYPCLYCLQQKEKNFGSFPAGVGTKREHYHMNIGTSTGQGHAGCLSWISPEQIVIPSLHLLMDVAESLFDHLISRIITRKAVGDINIPDFSKLREKNSHVVEARENLENEREKLNSWKTIAEKLRSEILSIPETRYPDGIDESNAEEWMGDICGCSTCVAEITDLVIPSRHSSTITSEVPDWVWSDAKQMWFHSVCLGLTSDQSRIALDVENYDAQMPTFENVLNQINVEIEWAKSQVQKAEKQLDETLSKLNLPKEVTDLPAVNAFFKVFEKFGAYRSLWFQRFTGNQIHQILKSTIPTEKRPYTLRSKLLEEDEIKGLLERGEPGFDEEFSQGLEALRVLGDIQSLFSSKTLSADEILDLKRSIHLLKNIMKGLKSVKVSHKFHLLLEHVPQIAERDLTIGFFSEHGLESLHAYVNALLKRLTVRKNENKLERILQLVNAATVNRDEHGDLLETDKDDDADEDVPFPNDEQLLSTNITKEETIFITHDDE</sequence>
<keyword evidence="3" id="KW-1185">Reference proteome</keyword>
<accession>A0A914Q290</accession>
<dbReference type="Pfam" id="PF06918">
    <property type="entry name" value="DUF1280"/>
    <property type="match status" value="1"/>
</dbReference>
<feature type="compositionally biased region" description="Basic and acidic residues" evidence="2">
    <location>
        <begin position="52"/>
        <end position="75"/>
    </location>
</feature>
<evidence type="ECO:0000313" key="4">
    <source>
        <dbReference type="WBParaSite" id="PDA_v2.g2124.t1"/>
    </source>
</evidence>
<evidence type="ECO:0000256" key="1">
    <source>
        <dbReference type="SAM" id="Coils"/>
    </source>
</evidence>
<dbReference type="InterPro" id="IPR009689">
    <property type="entry name" value="DUF1280"/>
</dbReference>
<organism evidence="3 4">
    <name type="scientific">Panagrolaimus davidi</name>
    <dbReference type="NCBI Taxonomy" id="227884"/>
    <lineage>
        <taxon>Eukaryota</taxon>
        <taxon>Metazoa</taxon>
        <taxon>Ecdysozoa</taxon>
        <taxon>Nematoda</taxon>
        <taxon>Chromadorea</taxon>
        <taxon>Rhabditida</taxon>
        <taxon>Tylenchina</taxon>
        <taxon>Panagrolaimomorpha</taxon>
        <taxon>Panagrolaimoidea</taxon>
        <taxon>Panagrolaimidae</taxon>
        <taxon>Panagrolaimus</taxon>
    </lineage>
</organism>
<dbReference type="AlphaFoldDB" id="A0A914Q290"/>
<feature type="compositionally biased region" description="Basic residues" evidence="2">
    <location>
        <begin position="41"/>
        <end position="51"/>
    </location>
</feature>
<feature type="compositionally biased region" description="Basic and acidic residues" evidence="2">
    <location>
        <begin position="100"/>
        <end position="120"/>
    </location>
</feature>